<sequence>MAVPELTNLMNLKELCLNDDEQPEAGSSNQIPNIGWITSLTSVETLELSLPNVTKLPRNFSALTYLRELSSSYMKELVLTQLPSSSSLWTLRLKHCKIPEPKFSSLKQLSELELKDCDLAKIDGLEDLKLLEVLKVFHCNRIISLNGLEELGRLRKVEGIFSARPSLPELDQRVEQDICLGA</sequence>
<dbReference type="AlphaFoldDB" id="A0A059CST2"/>
<evidence type="ECO:0000313" key="1">
    <source>
        <dbReference type="EMBL" id="KCW81256.1"/>
    </source>
</evidence>
<dbReference type="SUPFAM" id="SSF52058">
    <property type="entry name" value="L domain-like"/>
    <property type="match status" value="1"/>
</dbReference>
<dbReference type="InterPro" id="IPR032675">
    <property type="entry name" value="LRR_dom_sf"/>
</dbReference>
<name>A0A059CST2_EUCGR</name>
<reference evidence="1" key="1">
    <citation type="submission" date="2013-07" db="EMBL/GenBank/DDBJ databases">
        <title>The genome of Eucalyptus grandis.</title>
        <authorList>
            <person name="Schmutz J."/>
            <person name="Hayes R."/>
            <person name="Myburg A."/>
            <person name="Tuskan G."/>
            <person name="Grattapaglia D."/>
            <person name="Rokhsar D.S."/>
        </authorList>
    </citation>
    <scope>NUCLEOTIDE SEQUENCE</scope>
    <source>
        <tissue evidence="1">Leaf extractions</tissue>
    </source>
</reference>
<organism evidence="1">
    <name type="scientific">Eucalyptus grandis</name>
    <name type="common">Flooded gum</name>
    <dbReference type="NCBI Taxonomy" id="71139"/>
    <lineage>
        <taxon>Eukaryota</taxon>
        <taxon>Viridiplantae</taxon>
        <taxon>Streptophyta</taxon>
        <taxon>Embryophyta</taxon>
        <taxon>Tracheophyta</taxon>
        <taxon>Spermatophyta</taxon>
        <taxon>Magnoliopsida</taxon>
        <taxon>eudicotyledons</taxon>
        <taxon>Gunneridae</taxon>
        <taxon>Pentapetalae</taxon>
        <taxon>rosids</taxon>
        <taxon>malvids</taxon>
        <taxon>Myrtales</taxon>
        <taxon>Myrtaceae</taxon>
        <taxon>Myrtoideae</taxon>
        <taxon>Eucalypteae</taxon>
        <taxon>Eucalyptus</taxon>
    </lineage>
</organism>
<protein>
    <submittedName>
        <fullName evidence="1">Uncharacterized protein</fullName>
    </submittedName>
</protein>
<proteinExistence type="predicted"/>
<gene>
    <name evidence="1" type="ORF">EUGRSUZ_C02626</name>
</gene>
<dbReference type="InParanoid" id="A0A059CST2"/>
<accession>A0A059CST2</accession>
<dbReference type="Gene3D" id="3.80.10.10">
    <property type="entry name" value="Ribonuclease Inhibitor"/>
    <property type="match status" value="1"/>
</dbReference>
<dbReference type="Gramene" id="KCW81256">
    <property type="protein sequence ID" value="KCW81256"/>
    <property type="gene ID" value="EUGRSUZ_C02626"/>
</dbReference>
<dbReference type="EMBL" id="KK198755">
    <property type="protein sequence ID" value="KCW81256.1"/>
    <property type="molecule type" value="Genomic_DNA"/>
</dbReference>